<keyword evidence="3" id="KW-1185">Reference proteome</keyword>
<accession>A0A0L0CRH1</accession>
<feature type="compositionally biased region" description="Basic and acidic residues" evidence="1">
    <location>
        <begin position="16"/>
        <end position="25"/>
    </location>
</feature>
<organism evidence="2 3">
    <name type="scientific">Lucilia cuprina</name>
    <name type="common">Green bottle fly</name>
    <name type="synonym">Australian sheep blowfly</name>
    <dbReference type="NCBI Taxonomy" id="7375"/>
    <lineage>
        <taxon>Eukaryota</taxon>
        <taxon>Metazoa</taxon>
        <taxon>Ecdysozoa</taxon>
        <taxon>Arthropoda</taxon>
        <taxon>Hexapoda</taxon>
        <taxon>Insecta</taxon>
        <taxon>Pterygota</taxon>
        <taxon>Neoptera</taxon>
        <taxon>Endopterygota</taxon>
        <taxon>Diptera</taxon>
        <taxon>Brachycera</taxon>
        <taxon>Muscomorpha</taxon>
        <taxon>Oestroidea</taxon>
        <taxon>Calliphoridae</taxon>
        <taxon>Luciliinae</taxon>
        <taxon>Lucilia</taxon>
    </lineage>
</organism>
<reference evidence="2 3" key="1">
    <citation type="journal article" date="2015" name="Nat. Commun.">
        <title>Lucilia cuprina genome unlocks parasitic fly biology to underpin future interventions.</title>
        <authorList>
            <person name="Anstead C.A."/>
            <person name="Korhonen P.K."/>
            <person name="Young N.D."/>
            <person name="Hall R.S."/>
            <person name="Jex A.R."/>
            <person name="Murali S.C."/>
            <person name="Hughes D.S."/>
            <person name="Lee S.F."/>
            <person name="Perry T."/>
            <person name="Stroehlein A.J."/>
            <person name="Ansell B.R."/>
            <person name="Breugelmans B."/>
            <person name="Hofmann A."/>
            <person name="Qu J."/>
            <person name="Dugan S."/>
            <person name="Lee S.L."/>
            <person name="Chao H."/>
            <person name="Dinh H."/>
            <person name="Han Y."/>
            <person name="Doddapaneni H.V."/>
            <person name="Worley K.C."/>
            <person name="Muzny D.M."/>
            <person name="Ioannidis P."/>
            <person name="Waterhouse R.M."/>
            <person name="Zdobnov E.M."/>
            <person name="James P.J."/>
            <person name="Bagnall N.H."/>
            <person name="Kotze A.C."/>
            <person name="Gibbs R.A."/>
            <person name="Richards S."/>
            <person name="Batterham P."/>
            <person name="Gasser R.B."/>
        </authorList>
    </citation>
    <scope>NUCLEOTIDE SEQUENCE [LARGE SCALE GENOMIC DNA]</scope>
    <source>
        <strain evidence="2 3">LS</strain>
        <tissue evidence="2">Full body</tissue>
    </source>
</reference>
<dbReference type="AlphaFoldDB" id="A0A0L0CRH1"/>
<name>A0A0L0CRH1_LUCCU</name>
<dbReference type="Proteomes" id="UP000037069">
    <property type="component" value="Unassembled WGS sequence"/>
</dbReference>
<feature type="region of interest" description="Disordered" evidence="1">
    <location>
        <begin position="16"/>
        <end position="35"/>
    </location>
</feature>
<evidence type="ECO:0000313" key="2">
    <source>
        <dbReference type="EMBL" id="KNC34836.1"/>
    </source>
</evidence>
<comment type="caution">
    <text evidence="2">The sequence shown here is derived from an EMBL/GenBank/DDBJ whole genome shotgun (WGS) entry which is preliminary data.</text>
</comment>
<proteinExistence type="predicted"/>
<dbReference type="EMBL" id="JRES01000027">
    <property type="protein sequence ID" value="KNC34836.1"/>
    <property type="molecule type" value="Genomic_DNA"/>
</dbReference>
<evidence type="ECO:0000256" key="1">
    <source>
        <dbReference type="SAM" id="MobiDB-lite"/>
    </source>
</evidence>
<sequence length="153" mass="17595">MDILSTMMYGINDSHRKPAHFKERPSNSNRNHIHESKSVQKFISTTMSKLRSALIEANSCLTGQCLGFKADKTTLDFFRLLLSVSKVSNYCQIALFDGGLFQPLGELSAHRFPHIRQIHPTNLRYYSEYNSGVPRYRIPNLCMISNQHFIKTQ</sequence>
<gene>
    <name evidence="2" type="ORF">FF38_06772</name>
</gene>
<evidence type="ECO:0000313" key="3">
    <source>
        <dbReference type="Proteomes" id="UP000037069"/>
    </source>
</evidence>
<protein>
    <submittedName>
        <fullName evidence="2">Uncharacterized protein</fullName>
    </submittedName>
</protein>